<dbReference type="PRINTS" id="PR00344">
    <property type="entry name" value="BCTRLSENSOR"/>
</dbReference>
<name>A0A2U1JNU0_9BACI</name>
<dbReference type="EMBL" id="QCZG01000058">
    <property type="protein sequence ID" value="PWA06629.1"/>
    <property type="molecule type" value="Genomic_DNA"/>
</dbReference>
<keyword evidence="12" id="KW-0902">Two-component regulatory system</keyword>
<keyword evidence="9 19" id="KW-0418">Kinase</keyword>
<evidence type="ECO:0000256" key="8">
    <source>
        <dbReference type="ARBA" id="ARBA00022741"/>
    </source>
</evidence>
<evidence type="ECO:0000256" key="1">
    <source>
        <dbReference type="ARBA" id="ARBA00000085"/>
    </source>
</evidence>
<sequence length="608" mass="69135">MAKMPFFKSIHLKFALMYVLLIVVAIQIISVYFIQQIEDRFKTSFKNSINDRIELLVYNIADELNKESENDPFETRANIEALVSNFPSVNISVREIQVIDRDGEVIVTKGNVGSGGERTNDARVKQALLGSRDDDILRDPSNGDRIYVLAMPIILDDKETVEGAIYVEASMEEVYQQLNEINTTLVTATVIALIITAFLGIILAKTITRPMLDMRSHALIMARGDFTRKVKVYGDDEIGQLASAFNDLTRKLQEANAITEGERKKLSSILSFMTDGVVATDSEGMIILMNDRAEQLLNISRQNVLGTSILKLLRLSDQMTWDELYNSPESLLLDFSDEEETYILRSSHSFIQKEDGSINGLIAVLHDITEQEQIEQERREFVVNVSHELRTPLTTLKSYIEALQEGAWEDKEIAPRFLKVVGDETDRMIRLVNDLLQLSKMDKKEYNFNLEEFDFIDYFHSVIDRFEMSKPEGIRFVRHLQNASAYVNIDKDKITQVIDNIISNAMKYSPEGGTITCRCWIQSKKLRVSISDEGVGIPKANISRIFERFYRVDRARTRQLGGTGLGLAIAKDMIHAHGGDIWAESEWGKGTTIYFTLPFRNASEADYR</sequence>
<dbReference type="Proteomes" id="UP000245998">
    <property type="component" value="Unassembled WGS sequence"/>
</dbReference>
<feature type="domain" description="PAC" evidence="17">
    <location>
        <begin position="326"/>
        <end position="380"/>
    </location>
</feature>
<keyword evidence="4" id="KW-1003">Cell membrane</keyword>
<dbReference type="Pfam" id="PF00672">
    <property type="entry name" value="HAMP"/>
    <property type="match status" value="1"/>
</dbReference>
<keyword evidence="5" id="KW-0597">Phosphoprotein</keyword>
<dbReference type="PROSITE" id="PS50885">
    <property type="entry name" value="HAMP"/>
    <property type="match status" value="1"/>
</dbReference>
<dbReference type="CDD" id="cd06225">
    <property type="entry name" value="HAMP"/>
    <property type="match status" value="1"/>
</dbReference>
<dbReference type="GO" id="GO:0000155">
    <property type="term" value="F:phosphorelay sensor kinase activity"/>
    <property type="evidence" value="ECO:0007669"/>
    <property type="project" value="InterPro"/>
</dbReference>
<dbReference type="CDD" id="cd00082">
    <property type="entry name" value="HisKA"/>
    <property type="match status" value="1"/>
</dbReference>
<dbReference type="InterPro" id="IPR036097">
    <property type="entry name" value="HisK_dim/P_sf"/>
</dbReference>
<proteinExistence type="predicted"/>
<evidence type="ECO:0000256" key="6">
    <source>
        <dbReference type="ARBA" id="ARBA00022679"/>
    </source>
</evidence>
<dbReference type="PANTHER" id="PTHR45453">
    <property type="entry name" value="PHOSPHATE REGULON SENSOR PROTEIN PHOR"/>
    <property type="match status" value="1"/>
</dbReference>
<evidence type="ECO:0000256" key="13">
    <source>
        <dbReference type="ARBA" id="ARBA00023136"/>
    </source>
</evidence>
<comment type="catalytic activity">
    <reaction evidence="1">
        <text>ATP + protein L-histidine = ADP + protein N-phospho-L-histidine.</text>
        <dbReference type="EC" id="2.7.13.3"/>
    </reaction>
</comment>
<evidence type="ECO:0000259" key="18">
    <source>
        <dbReference type="PROSITE" id="PS50885"/>
    </source>
</evidence>
<evidence type="ECO:0000256" key="2">
    <source>
        <dbReference type="ARBA" id="ARBA00004651"/>
    </source>
</evidence>
<reference evidence="19 20" key="1">
    <citation type="submission" date="2018-04" db="EMBL/GenBank/DDBJ databases">
        <title>Camelliibacillus theae gen. nov., sp. nov., isolated from Pu'er tea.</title>
        <authorList>
            <person name="Niu L."/>
        </authorList>
    </citation>
    <scope>NUCLEOTIDE SEQUENCE [LARGE SCALE GENOMIC DNA]</scope>
    <source>
        <strain evidence="19 20">T8</strain>
    </source>
</reference>
<dbReference type="InterPro" id="IPR000014">
    <property type="entry name" value="PAS"/>
</dbReference>
<dbReference type="InterPro" id="IPR057640">
    <property type="entry name" value="Cache_WalK"/>
</dbReference>
<dbReference type="PROSITE" id="PS50113">
    <property type="entry name" value="PAC"/>
    <property type="match status" value="1"/>
</dbReference>
<dbReference type="Gene3D" id="3.30.450.20">
    <property type="entry name" value="PAS domain"/>
    <property type="match status" value="2"/>
</dbReference>
<dbReference type="NCBIfam" id="TIGR00229">
    <property type="entry name" value="sensory_box"/>
    <property type="match status" value="1"/>
</dbReference>
<dbReference type="RefSeq" id="WP_116556157.1">
    <property type="nucleotide sequence ID" value="NZ_QCZG01000058.1"/>
</dbReference>
<keyword evidence="7 14" id="KW-0812">Transmembrane</keyword>
<dbReference type="Pfam" id="PF13426">
    <property type="entry name" value="PAS_9"/>
    <property type="match status" value="1"/>
</dbReference>
<dbReference type="PROSITE" id="PS50112">
    <property type="entry name" value="PAS"/>
    <property type="match status" value="1"/>
</dbReference>
<evidence type="ECO:0000259" key="16">
    <source>
        <dbReference type="PROSITE" id="PS50112"/>
    </source>
</evidence>
<feature type="transmembrane region" description="Helical" evidence="14">
    <location>
        <begin position="12"/>
        <end position="34"/>
    </location>
</feature>
<keyword evidence="11 14" id="KW-1133">Transmembrane helix</keyword>
<keyword evidence="13 14" id="KW-0472">Membrane</keyword>
<dbReference type="InterPro" id="IPR000700">
    <property type="entry name" value="PAS-assoc_C"/>
</dbReference>
<dbReference type="InterPro" id="IPR050351">
    <property type="entry name" value="BphY/WalK/GraS-like"/>
</dbReference>
<keyword evidence="6" id="KW-0808">Transferase</keyword>
<dbReference type="OrthoDB" id="9813151at2"/>
<dbReference type="GO" id="GO:0005524">
    <property type="term" value="F:ATP binding"/>
    <property type="evidence" value="ECO:0007669"/>
    <property type="project" value="UniProtKB-KW"/>
</dbReference>
<comment type="subcellular location">
    <subcellularLocation>
        <location evidence="2">Cell membrane</location>
        <topology evidence="2">Multi-pass membrane protein</topology>
    </subcellularLocation>
</comment>
<evidence type="ECO:0000256" key="11">
    <source>
        <dbReference type="ARBA" id="ARBA00022989"/>
    </source>
</evidence>
<dbReference type="PANTHER" id="PTHR45453:SF1">
    <property type="entry name" value="PHOSPHATE REGULON SENSOR PROTEIN PHOR"/>
    <property type="match status" value="1"/>
</dbReference>
<dbReference type="PROSITE" id="PS50109">
    <property type="entry name" value="HIS_KIN"/>
    <property type="match status" value="1"/>
</dbReference>
<dbReference type="InterPro" id="IPR003660">
    <property type="entry name" value="HAMP_dom"/>
</dbReference>
<dbReference type="SUPFAM" id="SSF55874">
    <property type="entry name" value="ATPase domain of HSP90 chaperone/DNA topoisomerase II/histidine kinase"/>
    <property type="match status" value="1"/>
</dbReference>
<dbReference type="InterPro" id="IPR036890">
    <property type="entry name" value="HATPase_C_sf"/>
</dbReference>
<dbReference type="InterPro" id="IPR035965">
    <property type="entry name" value="PAS-like_dom_sf"/>
</dbReference>
<dbReference type="GO" id="GO:0004721">
    <property type="term" value="F:phosphoprotein phosphatase activity"/>
    <property type="evidence" value="ECO:0007669"/>
    <property type="project" value="TreeGrafter"/>
</dbReference>
<accession>A0A2U1JNU0</accession>
<dbReference type="Gene3D" id="1.10.8.500">
    <property type="entry name" value="HAMP domain in histidine kinase"/>
    <property type="match status" value="1"/>
</dbReference>
<feature type="domain" description="Histidine kinase" evidence="15">
    <location>
        <begin position="384"/>
        <end position="601"/>
    </location>
</feature>
<dbReference type="InterPro" id="IPR005467">
    <property type="entry name" value="His_kinase_dom"/>
</dbReference>
<evidence type="ECO:0000256" key="14">
    <source>
        <dbReference type="SAM" id="Phobius"/>
    </source>
</evidence>
<dbReference type="SUPFAM" id="SSF158472">
    <property type="entry name" value="HAMP domain-like"/>
    <property type="match status" value="1"/>
</dbReference>
<dbReference type="FunFam" id="1.10.287.130:FF:000001">
    <property type="entry name" value="Two-component sensor histidine kinase"/>
    <property type="match status" value="1"/>
</dbReference>
<dbReference type="SUPFAM" id="SSF55785">
    <property type="entry name" value="PYP-like sensor domain (PAS domain)"/>
    <property type="match status" value="1"/>
</dbReference>
<dbReference type="GO" id="GO:0016036">
    <property type="term" value="P:cellular response to phosphate starvation"/>
    <property type="evidence" value="ECO:0007669"/>
    <property type="project" value="TreeGrafter"/>
</dbReference>
<dbReference type="SMART" id="SM00304">
    <property type="entry name" value="HAMP"/>
    <property type="match status" value="1"/>
</dbReference>
<dbReference type="Gene3D" id="3.30.565.10">
    <property type="entry name" value="Histidine kinase-like ATPase, C-terminal domain"/>
    <property type="match status" value="1"/>
</dbReference>
<dbReference type="SMART" id="SM00091">
    <property type="entry name" value="PAS"/>
    <property type="match status" value="1"/>
</dbReference>
<dbReference type="InterPro" id="IPR003661">
    <property type="entry name" value="HisK_dim/P_dom"/>
</dbReference>
<dbReference type="GO" id="GO:0005886">
    <property type="term" value="C:plasma membrane"/>
    <property type="evidence" value="ECO:0007669"/>
    <property type="project" value="UniProtKB-SubCell"/>
</dbReference>
<evidence type="ECO:0000313" key="20">
    <source>
        <dbReference type="Proteomes" id="UP000245998"/>
    </source>
</evidence>
<evidence type="ECO:0000256" key="7">
    <source>
        <dbReference type="ARBA" id="ARBA00022692"/>
    </source>
</evidence>
<evidence type="ECO:0000256" key="3">
    <source>
        <dbReference type="ARBA" id="ARBA00012438"/>
    </source>
</evidence>
<keyword evidence="8" id="KW-0547">Nucleotide-binding</keyword>
<feature type="domain" description="HAMP" evidence="18">
    <location>
        <begin position="205"/>
        <end position="257"/>
    </location>
</feature>
<dbReference type="SMART" id="SM00388">
    <property type="entry name" value="HisKA"/>
    <property type="match status" value="1"/>
</dbReference>
<keyword evidence="10" id="KW-0067">ATP-binding</keyword>
<gene>
    <name evidence="19" type="primary">walK</name>
    <name evidence="19" type="ORF">DCC39_17365</name>
</gene>
<dbReference type="InterPro" id="IPR004358">
    <property type="entry name" value="Sig_transdc_His_kin-like_C"/>
</dbReference>
<dbReference type="EC" id="2.7.13.3" evidence="3"/>
<dbReference type="SUPFAM" id="SSF47384">
    <property type="entry name" value="Homodimeric domain of signal transducing histidine kinase"/>
    <property type="match status" value="1"/>
</dbReference>
<keyword evidence="20" id="KW-1185">Reference proteome</keyword>
<evidence type="ECO:0000256" key="5">
    <source>
        <dbReference type="ARBA" id="ARBA00022553"/>
    </source>
</evidence>
<evidence type="ECO:0000259" key="15">
    <source>
        <dbReference type="PROSITE" id="PS50109"/>
    </source>
</evidence>
<dbReference type="SMART" id="SM00387">
    <property type="entry name" value="HATPase_c"/>
    <property type="match status" value="1"/>
</dbReference>
<dbReference type="FunFam" id="3.30.565.10:FF:000006">
    <property type="entry name" value="Sensor histidine kinase WalK"/>
    <property type="match status" value="1"/>
</dbReference>
<evidence type="ECO:0000256" key="4">
    <source>
        <dbReference type="ARBA" id="ARBA00022475"/>
    </source>
</evidence>
<feature type="domain" description="PAS" evidence="16">
    <location>
        <begin position="262"/>
        <end position="310"/>
    </location>
</feature>
<dbReference type="Gene3D" id="1.10.287.130">
    <property type="match status" value="1"/>
</dbReference>
<evidence type="ECO:0000256" key="10">
    <source>
        <dbReference type="ARBA" id="ARBA00022840"/>
    </source>
</evidence>
<evidence type="ECO:0000256" key="12">
    <source>
        <dbReference type="ARBA" id="ARBA00023012"/>
    </source>
</evidence>
<evidence type="ECO:0000256" key="9">
    <source>
        <dbReference type="ARBA" id="ARBA00022777"/>
    </source>
</evidence>
<protein>
    <recommendedName>
        <fullName evidence="3">histidine kinase</fullName>
        <ecNumber evidence="3">2.7.13.3</ecNumber>
    </recommendedName>
</protein>
<dbReference type="CDD" id="cd00130">
    <property type="entry name" value="PAS"/>
    <property type="match status" value="1"/>
</dbReference>
<dbReference type="CDD" id="cd00075">
    <property type="entry name" value="HATPase"/>
    <property type="match status" value="1"/>
</dbReference>
<dbReference type="Pfam" id="PF23846">
    <property type="entry name" value="Cache_WalK"/>
    <property type="match status" value="1"/>
</dbReference>
<dbReference type="InterPro" id="IPR003594">
    <property type="entry name" value="HATPase_dom"/>
</dbReference>
<comment type="caution">
    <text evidence="19">The sequence shown here is derived from an EMBL/GenBank/DDBJ whole genome shotgun (WGS) entry which is preliminary data.</text>
</comment>
<dbReference type="AlphaFoldDB" id="A0A2U1JNU0"/>
<dbReference type="InterPro" id="IPR049814">
    <property type="entry name" value="Resp_reg_WalK"/>
</dbReference>
<organism evidence="19 20">
    <name type="scientific">Pueribacillus theae</name>
    <dbReference type="NCBI Taxonomy" id="2171751"/>
    <lineage>
        <taxon>Bacteria</taxon>
        <taxon>Bacillati</taxon>
        <taxon>Bacillota</taxon>
        <taxon>Bacilli</taxon>
        <taxon>Bacillales</taxon>
        <taxon>Bacillaceae</taxon>
        <taxon>Pueribacillus</taxon>
    </lineage>
</organism>
<dbReference type="NCBIfam" id="NF033092">
    <property type="entry name" value="HK_WalK"/>
    <property type="match status" value="1"/>
</dbReference>
<evidence type="ECO:0000259" key="17">
    <source>
        <dbReference type="PROSITE" id="PS50113"/>
    </source>
</evidence>
<dbReference type="Pfam" id="PF00512">
    <property type="entry name" value="HisKA"/>
    <property type="match status" value="1"/>
</dbReference>
<dbReference type="Pfam" id="PF02518">
    <property type="entry name" value="HATPase_c"/>
    <property type="match status" value="1"/>
</dbReference>
<feature type="transmembrane region" description="Helical" evidence="14">
    <location>
        <begin position="185"/>
        <end position="204"/>
    </location>
</feature>
<evidence type="ECO:0000313" key="19">
    <source>
        <dbReference type="EMBL" id="PWA06629.1"/>
    </source>
</evidence>